<evidence type="ECO:0000256" key="2">
    <source>
        <dbReference type="ARBA" id="ARBA00023125"/>
    </source>
</evidence>
<evidence type="ECO:0000313" key="5">
    <source>
        <dbReference type="EMBL" id="NKY23237.1"/>
    </source>
</evidence>
<keyword evidence="2" id="KW-0238">DNA-binding</keyword>
<dbReference type="PROSITE" id="PS50995">
    <property type="entry name" value="HTH_MARR_2"/>
    <property type="match status" value="1"/>
</dbReference>
<dbReference type="InterPro" id="IPR036390">
    <property type="entry name" value="WH_DNA-bd_sf"/>
</dbReference>
<dbReference type="InterPro" id="IPR036388">
    <property type="entry name" value="WH-like_DNA-bd_sf"/>
</dbReference>
<feature type="domain" description="HTH marR-type" evidence="4">
    <location>
        <begin position="8"/>
        <end position="138"/>
    </location>
</feature>
<dbReference type="SUPFAM" id="SSF46785">
    <property type="entry name" value="Winged helix' DNA-binding domain"/>
    <property type="match status" value="1"/>
</dbReference>
<dbReference type="GO" id="GO:0003700">
    <property type="term" value="F:DNA-binding transcription factor activity"/>
    <property type="evidence" value="ECO:0007669"/>
    <property type="project" value="InterPro"/>
</dbReference>
<keyword evidence="3" id="KW-0804">Transcription</keyword>
<keyword evidence="1" id="KW-0805">Transcription regulation</keyword>
<accession>A0A7X6KVW7</accession>
<sequence length="141" mass="15492">MASDDPADWPLGRLLSAAARRVEREWNGHLGAWDLNHASFPVLIMLLGGPHTQAELATACEVTEQTMSRILSRLERTGHVRRSQHRLDRRKHQVEITDAGRQAALTAADQQAADRIAARGLTPEQVDTLRALLAAVAHPAD</sequence>
<proteinExistence type="predicted"/>
<reference evidence="5 6" key="1">
    <citation type="submission" date="2020-04" db="EMBL/GenBank/DDBJ databases">
        <title>MicrobeNet Type strains.</title>
        <authorList>
            <person name="Nicholson A.C."/>
        </authorList>
    </citation>
    <scope>NUCLEOTIDE SEQUENCE [LARGE SCALE GENOMIC DNA]</scope>
    <source>
        <strain evidence="5 6">ATCC BAA-788</strain>
    </source>
</reference>
<protein>
    <submittedName>
        <fullName evidence="5">MarR family transcriptional regulator</fullName>
    </submittedName>
</protein>
<evidence type="ECO:0000256" key="3">
    <source>
        <dbReference type="ARBA" id="ARBA00023163"/>
    </source>
</evidence>
<dbReference type="PANTHER" id="PTHR33164">
    <property type="entry name" value="TRANSCRIPTIONAL REGULATOR, MARR FAMILY"/>
    <property type="match status" value="1"/>
</dbReference>
<dbReference type="EMBL" id="JAAXOX010000005">
    <property type="protein sequence ID" value="NKY23237.1"/>
    <property type="molecule type" value="Genomic_DNA"/>
</dbReference>
<dbReference type="InterPro" id="IPR000835">
    <property type="entry name" value="HTH_MarR-typ"/>
</dbReference>
<dbReference type="PRINTS" id="PR00598">
    <property type="entry name" value="HTHMARR"/>
</dbReference>
<organism evidence="5 6">
    <name type="scientific">Cellulomonas denverensis</name>
    <dbReference type="NCBI Taxonomy" id="264297"/>
    <lineage>
        <taxon>Bacteria</taxon>
        <taxon>Bacillati</taxon>
        <taxon>Actinomycetota</taxon>
        <taxon>Actinomycetes</taxon>
        <taxon>Micrococcales</taxon>
        <taxon>Cellulomonadaceae</taxon>
        <taxon>Cellulomonas</taxon>
    </lineage>
</organism>
<dbReference type="InterPro" id="IPR023187">
    <property type="entry name" value="Tscrpt_reg_MarR-type_CS"/>
</dbReference>
<dbReference type="SMART" id="SM00347">
    <property type="entry name" value="HTH_MARR"/>
    <property type="match status" value="1"/>
</dbReference>
<comment type="caution">
    <text evidence="5">The sequence shown here is derived from an EMBL/GenBank/DDBJ whole genome shotgun (WGS) entry which is preliminary data.</text>
</comment>
<dbReference type="GO" id="GO:0006950">
    <property type="term" value="P:response to stress"/>
    <property type="evidence" value="ECO:0007669"/>
    <property type="project" value="TreeGrafter"/>
</dbReference>
<evidence type="ECO:0000256" key="1">
    <source>
        <dbReference type="ARBA" id="ARBA00023015"/>
    </source>
</evidence>
<evidence type="ECO:0000259" key="4">
    <source>
        <dbReference type="PROSITE" id="PS50995"/>
    </source>
</evidence>
<dbReference type="AlphaFoldDB" id="A0A7X6KVW7"/>
<keyword evidence="6" id="KW-1185">Reference proteome</keyword>
<gene>
    <name evidence="5" type="ORF">HGA03_11250</name>
</gene>
<evidence type="ECO:0000313" key="6">
    <source>
        <dbReference type="Proteomes" id="UP000581206"/>
    </source>
</evidence>
<dbReference type="Pfam" id="PF12802">
    <property type="entry name" value="MarR_2"/>
    <property type="match status" value="1"/>
</dbReference>
<dbReference type="GO" id="GO:0003677">
    <property type="term" value="F:DNA binding"/>
    <property type="evidence" value="ECO:0007669"/>
    <property type="project" value="UniProtKB-KW"/>
</dbReference>
<dbReference type="Gene3D" id="1.10.10.10">
    <property type="entry name" value="Winged helix-like DNA-binding domain superfamily/Winged helix DNA-binding domain"/>
    <property type="match status" value="1"/>
</dbReference>
<dbReference type="PANTHER" id="PTHR33164:SF43">
    <property type="entry name" value="HTH-TYPE TRANSCRIPTIONAL REPRESSOR YETL"/>
    <property type="match status" value="1"/>
</dbReference>
<name>A0A7X6KVW7_9CELL</name>
<dbReference type="Proteomes" id="UP000581206">
    <property type="component" value="Unassembled WGS sequence"/>
</dbReference>
<dbReference type="PROSITE" id="PS01117">
    <property type="entry name" value="HTH_MARR_1"/>
    <property type="match status" value="1"/>
</dbReference>
<dbReference type="InterPro" id="IPR039422">
    <property type="entry name" value="MarR/SlyA-like"/>
</dbReference>